<comment type="cofactor">
    <cofactor evidence="1">
        <name>heme b</name>
        <dbReference type="ChEBI" id="CHEBI:60344"/>
    </cofactor>
</comment>
<dbReference type="InterPro" id="IPR011008">
    <property type="entry name" value="Dimeric_a/b-barrel"/>
</dbReference>
<feature type="domain" description="Dyp-type peroxidase N-terminal" evidence="9">
    <location>
        <begin position="67"/>
        <end position="210"/>
    </location>
</feature>
<dbReference type="NCBIfam" id="TIGR01413">
    <property type="entry name" value="Dyp_perox_fam"/>
    <property type="match status" value="1"/>
</dbReference>
<dbReference type="SUPFAM" id="SSF54909">
    <property type="entry name" value="Dimeric alpha+beta barrel"/>
    <property type="match status" value="1"/>
</dbReference>
<comment type="similarity">
    <text evidence="8">Belongs to the DyP-type peroxidase family.</text>
</comment>
<dbReference type="InterPro" id="IPR006311">
    <property type="entry name" value="TAT_signal"/>
</dbReference>
<dbReference type="RefSeq" id="WP_091573976.1">
    <property type="nucleotide sequence ID" value="NZ_FLRH01000003.1"/>
</dbReference>
<keyword evidence="4" id="KW-0479">Metal-binding</keyword>
<dbReference type="Pfam" id="PF20628">
    <property type="entry name" value="Dyp_perox_C"/>
    <property type="match status" value="1"/>
</dbReference>
<protein>
    <submittedName>
        <fullName evidence="11">Dye decolorizing peroxidase</fullName>
    </submittedName>
</protein>
<evidence type="ECO:0000256" key="4">
    <source>
        <dbReference type="ARBA" id="ARBA00022723"/>
    </source>
</evidence>
<dbReference type="Proteomes" id="UP000199558">
    <property type="component" value="Unassembled WGS sequence"/>
</dbReference>
<evidence type="ECO:0000256" key="8">
    <source>
        <dbReference type="ARBA" id="ARBA00025737"/>
    </source>
</evidence>
<evidence type="ECO:0000313" key="11">
    <source>
        <dbReference type="EMBL" id="SBT66147.1"/>
    </source>
</evidence>
<keyword evidence="7" id="KW-0408">Iron</keyword>
<evidence type="ECO:0000259" key="10">
    <source>
        <dbReference type="Pfam" id="PF20628"/>
    </source>
</evidence>
<dbReference type="PROSITE" id="PS51318">
    <property type="entry name" value="TAT"/>
    <property type="match status" value="1"/>
</dbReference>
<dbReference type="InterPro" id="IPR048328">
    <property type="entry name" value="Dyp_perox_C"/>
</dbReference>
<dbReference type="STRING" id="946078.GA0070622_3164"/>
<keyword evidence="3" id="KW-0349">Heme</keyword>
<dbReference type="GO" id="GO:0005829">
    <property type="term" value="C:cytosol"/>
    <property type="evidence" value="ECO:0007669"/>
    <property type="project" value="TreeGrafter"/>
</dbReference>
<dbReference type="PROSITE" id="PS51404">
    <property type="entry name" value="DYP_PEROXIDASE"/>
    <property type="match status" value="1"/>
</dbReference>
<dbReference type="PANTHER" id="PTHR30521">
    <property type="entry name" value="DEFERROCHELATASE/PEROXIDASE"/>
    <property type="match status" value="1"/>
</dbReference>
<dbReference type="InterPro" id="IPR048327">
    <property type="entry name" value="Dyp_perox_N"/>
</dbReference>
<dbReference type="PANTHER" id="PTHR30521:SF4">
    <property type="entry name" value="DEFERROCHELATASE"/>
    <property type="match status" value="1"/>
</dbReference>
<evidence type="ECO:0000256" key="6">
    <source>
        <dbReference type="ARBA" id="ARBA00023002"/>
    </source>
</evidence>
<dbReference type="EMBL" id="FLRH01000003">
    <property type="protein sequence ID" value="SBT66147.1"/>
    <property type="molecule type" value="Genomic_DNA"/>
</dbReference>
<dbReference type="OrthoDB" id="9781066at2"/>
<keyword evidence="2 11" id="KW-0575">Peroxidase</keyword>
<evidence type="ECO:0000256" key="2">
    <source>
        <dbReference type="ARBA" id="ARBA00022559"/>
    </source>
</evidence>
<evidence type="ECO:0000313" key="12">
    <source>
        <dbReference type="Proteomes" id="UP000199558"/>
    </source>
</evidence>
<organism evidence="11 12">
    <name type="scientific">Micromonospora sediminicola</name>
    <dbReference type="NCBI Taxonomy" id="946078"/>
    <lineage>
        <taxon>Bacteria</taxon>
        <taxon>Bacillati</taxon>
        <taxon>Actinomycetota</taxon>
        <taxon>Actinomycetes</taxon>
        <taxon>Micromonosporales</taxon>
        <taxon>Micromonosporaceae</taxon>
        <taxon>Micromonospora</taxon>
    </lineage>
</organism>
<dbReference type="Pfam" id="PF04261">
    <property type="entry name" value="Dyp_perox_N"/>
    <property type="match status" value="1"/>
</dbReference>
<keyword evidence="5" id="KW-0732">Signal</keyword>
<dbReference type="AlphaFoldDB" id="A0A1A9BB83"/>
<accession>A0A1A9BB83</accession>
<keyword evidence="6" id="KW-0560">Oxidoreductase</keyword>
<dbReference type="GO" id="GO:0004601">
    <property type="term" value="F:peroxidase activity"/>
    <property type="evidence" value="ECO:0007669"/>
    <property type="project" value="UniProtKB-KW"/>
</dbReference>
<evidence type="ECO:0000256" key="5">
    <source>
        <dbReference type="ARBA" id="ARBA00022729"/>
    </source>
</evidence>
<dbReference type="GO" id="GO:0020037">
    <property type="term" value="F:heme binding"/>
    <property type="evidence" value="ECO:0007669"/>
    <property type="project" value="InterPro"/>
</dbReference>
<dbReference type="InterPro" id="IPR006314">
    <property type="entry name" value="Dyp_peroxidase"/>
</dbReference>
<reference evidence="12" key="1">
    <citation type="submission" date="2016-06" db="EMBL/GenBank/DDBJ databases">
        <authorList>
            <person name="Varghese N."/>
            <person name="Submissions Spin"/>
        </authorList>
    </citation>
    <scope>NUCLEOTIDE SEQUENCE [LARGE SCALE GENOMIC DNA]</scope>
    <source>
        <strain evidence="12">DSM 45794</strain>
    </source>
</reference>
<dbReference type="GO" id="GO:0046872">
    <property type="term" value="F:metal ion binding"/>
    <property type="evidence" value="ECO:0007669"/>
    <property type="project" value="UniProtKB-KW"/>
</dbReference>
<keyword evidence="12" id="KW-1185">Reference proteome</keyword>
<evidence type="ECO:0000256" key="3">
    <source>
        <dbReference type="ARBA" id="ARBA00022617"/>
    </source>
</evidence>
<proteinExistence type="inferred from homology"/>
<gene>
    <name evidence="11" type="ORF">GA0070622_3164</name>
</gene>
<feature type="domain" description="Dyp-type peroxidase C-terminal" evidence="10">
    <location>
        <begin position="220"/>
        <end position="398"/>
    </location>
</feature>
<evidence type="ECO:0000256" key="1">
    <source>
        <dbReference type="ARBA" id="ARBA00001970"/>
    </source>
</evidence>
<evidence type="ECO:0000259" key="9">
    <source>
        <dbReference type="Pfam" id="PF04261"/>
    </source>
</evidence>
<evidence type="ECO:0000256" key="7">
    <source>
        <dbReference type="ARBA" id="ARBA00023004"/>
    </source>
</evidence>
<sequence length="410" mass="43826">MTEGSPTGRRVSRRGLLTGGAVAAGGALAGGAAIAVARPDDPRVRPAEPVPVAQVGSAVESFHGVRQSGVTTEPQAHAAFVAFTLKPGVDRAALGRMLRLLSDDAARLTRGRPALADTEPELGLLPARLTVTFGFGPGLYAAAGRADRRPPSVADLPAFRIDRLQPRWSGGDLLLQICADDPLTVAHAQRVLVKDSRPFATVRWVQQGFRRAAGAEPGRTQRNLFGQLDGTANPRPGTPADTAVWVTDGPNWLRDSTTLVVRRISMNLETWDLLGRTDREIAVGRRLDTGAPLTGTAEHDEPDFAALGPDGLTVIPDFSHLTRARVTDDRLKILRRPYNYDGVPTAEGHADSGLVFAAYQADIARQFLPIQRRLAERDLLNEWTTPIGSAVFAVPPGCPEGGWVGQQVLG</sequence>
<name>A0A1A9BB83_9ACTN</name>